<dbReference type="Gene3D" id="1.10.10.60">
    <property type="entry name" value="Homeodomain-like"/>
    <property type="match status" value="2"/>
</dbReference>
<dbReference type="PROSITE" id="PS01124">
    <property type="entry name" value="HTH_ARAC_FAMILY_2"/>
    <property type="match status" value="1"/>
</dbReference>
<keyword evidence="1" id="KW-0805">Transcription regulation</keyword>
<accession>A0ABW1N9S7</accession>
<feature type="domain" description="HTH araC/xylS-type" evidence="5">
    <location>
        <begin position="11"/>
        <end position="109"/>
    </location>
</feature>
<reference evidence="7" key="1">
    <citation type="journal article" date="2019" name="Int. J. Syst. Evol. Microbiol.">
        <title>The Global Catalogue of Microorganisms (GCM) 10K type strain sequencing project: providing services to taxonomists for standard genome sequencing and annotation.</title>
        <authorList>
            <consortium name="The Broad Institute Genomics Platform"/>
            <consortium name="The Broad Institute Genome Sequencing Center for Infectious Disease"/>
            <person name="Wu L."/>
            <person name="Ma J."/>
        </authorList>
    </citation>
    <scope>NUCLEOTIDE SEQUENCE [LARGE SCALE GENOMIC DNA]</scope>
    <source>
        <strain evidence="7">JCM 30346</strain>
    </source>
</reference>
<dbReference type="SMART" id="SM00342">
    <property type="entry name" value="HTH_ARAC"/>
    <property type="match status" value="1"/>
</dbReference>
<dbReference type="Pfam" id="PF12833">
    <property type="entry name" value="HTH_18"/>
    <property type="match status" value="1"/>
</dbReference>
<comment type="caution">
    <text evidence="6">The sequence shown here is derived from an EMBL/GenBank/DDBJ whole genome shotgun (WGS) entry which is preliminary data.</text>
</comment>
<dbReference type="Proteomes" id="UP001596137">
    <property type="component" value="Unassembled WGS sequence"/>
</dbReference>
<dbReference type="SUPFAM" id="SSF46689">
    <property type="entry name" value="Homeodomain-like"/>
    <property type="match status" value="2"/>
</dbReference>
<evidence type="ECO:0000313" key="7">
    <source>
        <dbReference type="Proteomes" id="UP001596137"/>
    </source>
</evidence>
<protein>
    <submittedName>
        <fullName evidence="6">Helix-turn-helix transcriptional regulator</fullName>
    </submittedName>
</protein>
<sequence length="157" mass="17375">MPSVPPARHLVRAKDLADARYYEPLTVADLAQAAGLSRAHFSQQFRRAFGETPHAYLLTRRLERAASLLRNTDRSVADICLAVGLQSLGSFTTSFTRMYGMPPTAYRAKHPNPATYALIPACVVRANSRPQHRTFREDTPKPTPLASEESDSPPTEP</sequence>
<dbReference type="InterPro" id="IPR009057">
    <property type="entry name" value="Homeodomain-like_sf"/>
</dbReference>
<keyword evidence="7" id="KW-1185">Reference proteome</keyword>
<name>A0ABW1N9S7_9ACTN</name>
<keyword evidence="3" id="KW-0804">Transcription</keyword>
<evidence type="ECO:0000256" key="3">
    <source>
        <dbReference type="ARBA" id="ARBA00023163"/>
    </source>
</evidence>
<evidence type="ECO:0000256" key="4">
    <source>
        <dbReference type="SAM" id="MobiDB-lite"/>
    </source>
</evidence>
<dbReference type="InterPro" id="IPR050204">
    <property type="entry name" value="AraC_XylS_family_regulators"/>
</dbReference>
<evidence type="ECO:0000256" key="1">
    <source>
        <dbReference type="ARBA" id="ARBA00023015"/>
    </source>
</evidence>
<dbReference type="RefSeq" id="WP_380746222.1">
    <property type="nucleotide sequence ID" value="NZ_JBHSRF010000001.1"/>
</dbReference>
<evidence type="ECO:0000256" key="2">
    <source>
        <dbReference type="ARBA" id="ARBA00023125"/>
    </source>
</evidence>
<evidence type="ECO:0000259" key="5">
    <source>
        <dbReference type="PROSITE" id="PS01124"/>
    </source>
</evidence>
<dbReference type="InterPro" id="IPR018060">
    <property type="entry name" value="HTH_AraC"/>
</dbReference>
<dbReference type="PANTHER" id="PTHR46796">
    <property type="entry name" value="HTH-TYPE TRANSCRIPTIONAL ACTIVATOR RHAS-RELATED"/>
    <property type="match status" value="1"/>
</dbReference>
<dbReference type="InterPro" id="IPR018062">
    <property type="entry name" value="HTH_AraC-typ_CS"/>
</dbReference>
<proteinExistence type="predicted"/>
<gene>
    <name evidence="6" type="ORF">ACFP1K_01475</name>
</gene>
<dbReference type="PROSITE" id="PS00041">
    <property type="entry name" value="HTH_ARAC_FAMILY_1"/>
    <property type="match status" value="1"/>
</dbReference>
<evidence type="ECO:0000313" key="6">
    <source>
        <dbReference type="EMBL" id="MFC6079811.1"/>
    </source>
</evidence>
<organism evidence="6 7">
    <name type="scientific">Sphaerisporangium aureirubrum</name>
    <dbReference type="NCBI Taxonomy" id="1544736"/>
    <lineage>
        <taxon>Bacteria</taxon>
        <taxon>Bacillati</taxon>
        <taxon>Actinomycetota</taxon>
        <taxon>Actinomycetes</taxon>
        <taxon>Streptosporangiales</taxon>
        <taxon>Streptosporangiaceae</taxon>
        <taxon>Sphaerisporangium</taxon>
    </lineage>
</organism>
<keyword evidence="2" id="KW-0238">DNA-binding</keyword>
<dbReference type="EMBL" id="JBHSRF010000001">
    <property type="protein sequence ID" value="MFC6079811.1"/>
    <property type="molecule type" value="Genomic_DNA"/>
</dbReference>
<feature type="region of interest" description="Disordered" evidence="4">
    <location>
        <begin position="129"/>
        <end position="157"/>
    </location>
</feature>